<comment type="catalytic activity">
    <reaction evidence="3">
        <text>alpha-L-fucose = beta-L-fucose</text>
        <dbReference type="Rhea" id="RHEA:25580"/>
        <dbReference type="ChEBI" id="CHEBI:42548"/>
        <dbReference type="ChEBI" id="CHEBI:42589"/>
        <dbReference type="EC" id="5.1.3.29"/>
    </reaction>
</comment>
<dbReference type="NCBIfam" id="NF011949">
    <property type="entry name" value="PRK15420.1"/>
    <property type="match status" value="1"/>
</dbReference>
<dbReference type="AlphaFoldDB" id="A0A2U3B6L7"/>
<evidence type="ECO:0000256" key="1">
    <source>
        <dbReference type="ARBA" id="ARBA00000223"/>
    </source>
</evidence>
<dbReference type="InterPro" id="IPR050443">
    <property type="entry name" value="RbsD/FucU_mutarotase"/>
</dbReference>
<dbReference type="GO" id="GO:0006004">
    <property type="term" value="P:fucose metabolic process"/>
    <property type="evidence" value="ECO:0007669"/>
    <property type="project" value="TreeGrafter"/>
</dbReference>
<dbReference type="PANTHER" id="PTHR31690:SF4">
    <property type="entry name" value="FUCOSE MUTAROTASE"/>
    <property type="match status" value="1"/>
</dbReference>
<dbReference type="Gene3D" id="3.40.1650.10">
    <property type="entry name" value="RbsD-like domain"/>
    <property type="match status" value="1"/>
</dbReference>
<dbReference type="RefSeq" id="WP_109320578.1">
    <property type="nucleotide sequence ID" value="NZ_QFWT01000009.1"/>
</dbReference>
<proteinExistence type="predicted"/>
<dbReference type="GO" id="GO:0062193">
    <property type="term" value="F:D-ribose pyranase activity"/>
    <property type="evidence" value="ECO:0007669"/>
    <property type="project" value="UniProtKB-EC"/>
</dbReference>
<gene>
    <name evidence="4" type="ORF">DI392_15380</name>
</gene>
<dbReference type="InterPro" id="IPR023750">
    <property type="entry name" value="RbsD-like_sf"/>
</dbReference>
<dbReference type="OrthoDB" id="7947972at2"/>
<dbReference type="GO" id="GO:0036373">
    <property type="term" value="F:L-fucose mutarotase activity"/>
    <property type="evidence" value="ECO:0007669"/>
    <property type="project" value="UniProtKB-EC"/>
</dbReference>
<accession>A0A2U3B6L7</accession>
<dbReference type="Proteomes" id="UP000245362">
    <property type="component" value="Unassembled WGS sequence"/>
</dbReference>
<name>A0A2U3B6L7_9VIBR</name>
<comment type="caution">
    <text evidence="4">The sequence shown here is derived from an EMBL/GenBank/DDBJ whole genome shotgun (WGS) entry which is preliminary data.</text>
</comment>
<evidence type="ECO:0000256" key="2">
    <source>
        <dbReference type="ARBA" id="ARBA00023235"/>
    </source>
</evidence>
<dbReference type="Pfam" id="PF05025">
    <property type="entry name" value="RbsD_FucU"/>
    <property type="match status" value="1"/>
</dbReference>
<dbReference type="GO" id="GO:0042806">
    <property type="term" value="F:fucose binding"/>
    <property type="evidence" value="ECO:0007669"/>
    <property type="project" value="TreeGrafter"/>
</dbReference>
<dbReference type="PANTHER" id="PTHR31690">
    <property type="entry name" value="FUCOSE MUTAROTASE"/>
    <property type="match status" value="1"/>
</dbReference>
<dbReference type="EMBL" id="QFWT01000009">
    <property type="protein sequence ID" value="PWI32438.1"/>
    <property type="molecule type" value="Genomic_DNA"/>
</dbReference>
<dbReference type="InterPro" id="IPR007721">
    <property type="entry name" value="RbsD_FucU"/>
</dbReference>
<evidence type="ECO:0000313" key="5">
    <source>
        <dbReference type="Proteomes" id="UP000245362"/>
    </source>
</evidence>
<keyword evidence="5" id="KW-1185">Reference proteome</keyword>
<evidence type="ECO:0000256" key="3">
    <source>
        <dbReference type="ARBA" id="ARBA00036324"/>
    </source>
</evidence>
<keyword evidence="2" id="KW-0413">Isomerase</keyword>
<organism evidence="4 5">
    <name type="scientific">Vibrio albus</name>
    <dbReference type="NCBI Taxonomy" id="2200953"/>
    <lineage>
        <taxon>Bacteria</taxon>
        <taxon>Pseudomonadati</taxon>
        <taxon>Pseudomonadota</taxon>
        <taxon>Gammaproteobacteria</taxon>
        <taxon>Vibrionales</taxon>
        <taxon>Vibrionaceae</taxon>
        <taxon>Vibrio</taxon>
    </lineage>
</organism>
<sequence length="144" mass="15837">MLKGIHPAISPSLLAALAEMGHGDEILLADAHFPAHSFCSKVIRTDGVTVDTLLAGIAPLFQLDQYVEQPLVMMQAVPGDALDPQVEERYLQALNSATQVETHHIERMERFTFYERVKQCYAAVLSGETAKYGNIIIKKGVTDV</sequence>
<dbReference type="SUPFAM" id="SSF102546">
    <property type="entry name" value="RbsD-like"/>
    <property type="match status" value="1"/>
</dbReference>
<protein>
    <submittedName>
        <fullName evidence="4">L-fucose mutarotase</fullName>
    </submittedName>
</protein>
<comment type="catalytic activity">
    <reaction evidence="1">
        <text>beta-D-ribopyranose = beta-D-ribofuranose</text>
        <dbReference type="Rhea" id="RHEA:25432"/>
        <dbReference type="ChEBI" id="CHEBI:27476"/>
        <dbReference type="ChEBI" id="CHEBI:47002"/>
        <dbReference type="EC" id="5.4.99.62"/>
    </reaction>
</comment>
<evidence type="ECO:0000313" key="4">
    <source>
        <dbReference type="EMBL" id="PWI32438.1"/>
    </source>
</evidence>
<reference evidence="4 5" key="1">
    <citation type="submission" date="2018-05" db="EMBL/GenBank/DDBJ databases">
        <title>Vibrio limimaris sp. nov., isolated from marine sediment.</title>
        <authorList>
            <person name="Li C.-M."/>
        </authorList>
    </citation>
    <scope>NUCLEOTIDE SEQUENCE [LARGE SCALE GENOMIC DNA]</scope>
    <source>
        <strain evidence="4 5">E4404</strain>
    </source>
</reference>